<feature type="signal peptide" evidence="1">
    <location>
        <begin position="1"/>
        <end position="28"/>
    </location>
</feature>
<organism evidence="2 3">
    <name type="scientific">Segatella copri</name>
    <dbReference type="NCBI Taxonomy" id="165179"/>
    <lineage>
        <taxon>Bacteria</taxon>
        <taxon>Pseudomonadati</taxon>
        <taxon>Bacteroidota</taxon>
        <taxon>Bacteroidia</taxon>
        <taxon>Bacteroidales</taxon>
        <taxon>Prevotellaceae</taxon>
        <taxon>Segatella</taxon>
    </lineage>
</organism>
<accession>A0AB35ZJ69</accession>
<dbReference type="Pfam" id="PF13149">
    <property type="entry name" value="Mfa_like_1"/>
    <property type="match status" value="1"/>
</dbReference>
<dbReference type="Proteomes" id="UP000390763">
    <property type="component" value="Unassembled WGS sequence"/>
</dbReference>
<dbReference type="CDD" id="cd13120">
    <property type="entry name" value="BF2867_like_N"/>
    <property type="match status" value="1"/>
</dbReference>
<proteinExistence type="predicted"/>
<dbReference type="Gene3D" id="2.60.40.2620">
    <property type="entry name" value="Fimbrillin-like"/>
    <property type="match status" value="1"/>
</dbReference>
<protein>
    <submittedName>
        <fullName evidence="2">Fimbrillin family protein</fullName>
    </submittedName>
</protein>
<comment type="caution">
    <text evidence="2">The sequence shown here is derived from an EMBL/GenBank/DDBJ whole genome shotgun (WGS) entry which is preliminary data.</text>
</comment>
<gene>
    <name evidence="2" type="ORF">F7D62_14785</name>
</gene>
<sequence length="389" mass="44177">MNLNYHKMKFLRLAFYVLIAQLVLSGCAGEAVEETSSSSSSEINFDAYVDRNASSRSGVTDNTFLQGRTFNAGFGVFARYKYTDETISPLMLMNNEHVYWKNWKGDYSDWGYENTRYWPNEGSVDFYAFAPHSTEPKLVSPKDNGNYAIEESNSTYIYFPSNMSPVDLVWANAKGRTKTNERVKFTFSHALARIGFDITANNLNDGESITVQEVKLYCVSNNPTKEHIGVFVMAGYLNLENGDWILDDNGTRWYYSWKPTGNDGEGPDVGKGPELKLDGDKLSNPNDIINNSPHSYIFIIPQEKREPFYLEITYTVERPGQSSQKVTVKKNLLDVLRKPGTNYCMFEEGKAYDFHLKLSPNSSHSRVTTNVKNWDVDVVNNVPCNQIGR</sequence>
<dbReference type="InterPro" id="IPR042278">
    <property type="entry name" value="Mfa-like_1_N"/>
</dbReference>
<dbReference type="EMBL" id="VZBT01000105">
    <property type="protein sequence ID" value="MQO05327.1"/>
    <property type="molecule type" value="Genomic_DNA"/>
</dbReference>
<feature type="chain" id="PRO_5044309078" evidence="1">
    <location>
        <begin position="29"/>
        <end position="389"/>
    </location>
</feature>
<name>A0AB35ZJ69_9BACT</name>
<evidence type="ECO:0000313" key="2">
    <source>
        <dbReference type="EMBL" id="MQO05327.1"/>
    </source>
</evidence>
<keyword evidence="1" id="KW-0732">Signal</keyword>
<reference evidence="3" key="1">
    <citation type="submission" date="2019-09" db="EMBL/GenBank/DDBJ databases">
        <title>Distinct polysaccharide growth profiles of human intestinal Prevotella copri isolates.</title>
        <authorList>
            <person name="Fehlner-Peach H."/>
            <person name="Magnabosco C."/>
            <person name="Raghavan V."/>
            <person name="Scher J.U."/>
            <person name="Tett A."/>
            <person name="Cox L.M."/>
            <person name="Gottsegen C."/>
            <person name="Watters A."/>
            <person name="Wiltshire- Gordon J.D."/>
            <person name="Segata N."/>
            <person name="Bonneau R."/>
            <person name="Littman D.R."/>
        </authorList>
    </citation>
    <scope>NUCLEOTIDE SEQUENCE [LARGE SCALE GENOMIC DNA]</scope>
    <source>
        <strain evidence="3">iAK279</strain>
    </source>
</reference>
<dbReference type="AlphaFoldDB" id="A0AB35ZJ69"/>
<dbReference type="RefSeq" id="WP_153089122.1">
    <property type="nucleotide sequence ID" value="NZ_JBBNOH010000002.1"/>
</dbReference>
<evidence type="ECO:0000313" key="3">
    <source>
        <dbReference type="Proteomes" id="UP000390763"/>
    </source>
</evidence>
<dbReference type="PROSITE" id="PS51257">
    <property type="entry name" value="PROKAR_LIPOPROTEIN"/>
    <property type="match status" value="1"/>
</dbReference>
<evidence type="ECO:0000256" key="1">
    <source>
        <dbReference type="SAM" id="SignalP"/>
    </source>
</evidence>
<dbReference type="InterPro" id="IPR025049">
    <property type="entry name" value="Mfa-like_1"/>
</dbReference>